<gene>
    <name evidence="3" type="ORF">JD78_02832</name>
</gene>
<feature type="compositionally biased region" description="Pro residues" evidence="1">
    <location>
        <begin position="173"/>
        <end position="193"/>
    </location>
</feature>
<dbReference type="EMBL" id="VLKF01000001">
    <property type="protein sequence ID" value="TWH74297.1"/>
    <property type="molecule type" value="Genomic_DNA"/>
</dbReference>
<feature type="transmembrane region" description="Helical" evidence="2">
    <location>
        <begin position="72"/>
        <end position="94"/>
    </location>
</feature>
<keyword evidence="2" id="KW-0472">Membrane</keyword>
<feature type="transmembrane region" description="Helical" evidence="2">
    <location>
        <begin position="106"/>
        <end position="126"/>
    </location>
</feature>
<keyword evidence="2" id="KW-0812">Transmembrane</keyword>
<feature type="transmembrane region" description="Helical" evidence="2">
    <location>
        <begin position="28"/>
        <end position="52"/>
    </location>
</feature>
<accession>A0A562ITE1</accession>
<dbReference type="AlphaFoldDB" id="A0A562ITE1"/>
<evidence type="ECO:0000313" key="4">
    <source>
        <dbReference type="Proteomes" id="UP000321490"/>
    </source>
</evidence>
<name>A0A562ITE1_9ACTN</name>
<keyword evidence="2" id="KW-1133">Transmembrane helix</keyword>
<feature type="compositionally biased region" description="Pro residues" evidence="1">
    <location>
        <begin position="209"/>
        <end position="228"/>
    </location>
</feature>
<feature type="compositionally biased region" description="Low complexity" evidence="1">
    <location>
        <begin position="1"/>
        <end position="14"/>
    </location>
</feature>
<organism evidence="3 4">
    <name type="scientific">Modestobacter roseus</name>
    <dbReference type="NCBI Taxonomy" id="1181884"/>
    <lineage>
        <taxon>Bacteria</taxon>
        <taxon>Bacillati</taxon>
        <taxon>Actinomycetota</taxon>
        <taxon>Actinomycetes</taxon>
        <taxon>Geodermatophilales</taxon>
        <taxon>Geodermatophilaceae</taxon>
        <taxon>Modestobacter</taxon>
    </lineage>
</organism>
<reference evidence="3 4" key="1">
    <citation type="submission" date="2019-07" db="EMBL/GenBank/DDBJ databases">
        <title>R&amp;d 2014.</title>
        <authorList>
            <person name="Klenk H.-P."/>
        </authorList>
    </citation>
    <scope>NUCLEOTIDE SEQUENCE [LARGE SCALE GENOMIC DNA]</scope>
    <source>
        <strain evidence="3 4">DSM 45764</strain>
    </source>
</reference>
<feature type="region of interest" description="Disordered" evidence="1">
    <location>
        <begin position="1"/>
        <end position="21"/>
    </location>
</feature>
<dbReference type="Proteomes" id="UP000321490">
    <property type="component" value="Unassembled WGS sequence"/>
</dbReference>
<feature type="transmembrane region" description="Helical" evidence="2">
    <location>
        <begin position="132"/>
        <end position="152"/>
    </location>
</feature>
<evidence type="ECO:0000256" key="2">
    <source>
        <dbReference type="SAM" id="Phobius"/>
    </source>
</evidence>
<protein>
    <submittedName>
        <fullName evidence="3">Uncharacterized protein</fullName>
    </submittedName>
</protein>
<proteinExistence type="predicted"/>
<comment type="caution">
    <text evidence="3">The sequence shown here is derived from an EMBL/GenBank/DDBJ whole genome shotgun (WGS) entry which is preliminary data.</text>
</comment>
<sequence>MTSRGPEQPADGPAAPAPAPRRRPGLRVLGWADLAVPAGALLYLVFLSVPWFSVPAYDLGFGYRAPATSVNGFRSVWLTAAFVLLVVAAVWSVLPAFREVRVPFPRAVVPAGLAALVFLTTLTEWLTTFDVGFTLMGLLAFLTATALLAVTISRLVPELRAAGAAPTGWTGVPQPPPGAPGWGPPTGWPPGYAPSPYDAAPQYRGWAPGAPPPYGPPAPEAGWGPPPAGGYQGPPSWTPGPDRPAGQEPGQPGGSTAAGGA</sequence>
<keyword evidence="4" id="KW-1185">Reference proteome</keyword>
<evidence type="ECO:0000256" key="1">
    <source>
        <dbReference type="SAM" id="MobiDB-lite"/>
    </source>
</evidence>
<dbReference type="RefSeq" id="WP_166521203.1">
    <property type="nucleotide sequence ID" value="NZ_VLKF01000001.1"/>
</dbReference>
<feature type="compositionally biased region" description="Gly residues" evidence="1">
    <location>
        <begin position="251"/>
        <end position="261"/>
    </location>
</feature>
<feature type="region of interest" description="Disordered" evidence="1">
    <location>
        <begin position="166"/>
        <end position="261"/>
    </location>
</feature>
<evidence type="ECO:0000313" key="3">
    <source>
        <dbReference type="EMBL" id="TWH74297.1"/>
    </source>
</evidence>